<feature type="region of interest" description="Disordered" evidence="2">
    <location>
        <begin position="247"/>
        <end position="266"/>
    </location>
</feature>
<gene>
    <name evidence="4" type="ORF">I316_05794</name>
</gene>
<dbReference type="InterPro" id="IPR050523">
    <property type="entry name" value="AKR_Detox_Biosynth"/>
</dbReference>
<dbReference type="OrthoDB" id="48988at2759"/>
<keyword evidence="5" id="KW-1185">Reference proteome</keyword>
<dbReference type="InterPro" id="IPR023210">
    <property type="entry name" value="NADP_OxRdtase_dom"/>
</dbReference>
<dbReference type="GO" id="GO:0016491">
    <property type="term" value="F:oxidoreductase activity"/>
    <property type="evidence" value="ECO:0007669"/>
    <property type="project" value="UniProtKB-KW"/>
</dbReference>
<reference evidence="4 5" key="1">
    <citation type="submission" date="2013-07" db="EMBL/GenBank/DDBJ databases">
        <title>The Genome Sequence of Cryptococcus heveanensis BCC8398.</title>
        <authorList>
            <consortium name="The Broad Institute Genome Sequencing Platform"/>
            <person name="Cuomo C."/>
            <person name="Litvintseva A."/>
            <person name="Chen Y."/>
            <person name="Heitman J."/>
            <person name="Sun S."/>
            <person name="Springer D."/>
            <person name="Dromer F."/>
            <person name="Young S.K."/>
            <person name="Zeng Q."/>
            <person name="Gargeya S."/>
            <person name="Fitzgerald M."/>
            <person name="Abouelleil A."/>
            <person name="Alvarado L."/>
            <person name="Berlin A.M."/>
            <person name="Chapman S.B."/>
            <person name="Dewar J."/>
            <person name="Goldberg J."/>
            <person name="Griggs A."/>
            <person name="Gujja S."/>
            <person name="Hansen M."/>
            <person name="Howarth C."/>
            <person name="Imamovic A."/>
            <person name="Larimer J."/>
            <person name="McCowan C."/>
            <person name="Murphy C."/>
            <person name="Pearson M."/>
            <person name="Priest M."/>
            <person name="Roberts A."/>
            <person name="Saif S."/>
            <person name="Shea T."/>
            <person name="Sykes S."/>
            <person name="Wortman J."/>
            <person name="Nusbaum C."/>
            <person name="Birren B."/>
        </authorList>
    </citation>
    <scope>NUCLEOTIDE SEQUENCE [LARGE SCALE GENOMIC DNA]</scope>
    <source>
        <strain evidence="4 5">BCC8398</strain>
    </source>
</reference>
<dbReference type="Pfam" id="PF00248">
    <property type="entry name" value="Aldo_ket_red"/>
    <property type="match status" value="1"/>
</dbReference>
<evidence type="ECO:0000313" key="5">
    <source>
        <dbReference type="Proteomes" id="UP000092666"/>
    </source>
</evidence>
<dbReference type="STRING" id="1296120.A0A1B9GNC0"/>
<dbReference type="CDD" id="cd19079">
    <property type="entry name" value="AKR_EcYajO-like"/>
    <property type="match status" value="1"/>
</dbReference>
<feature type="domain" description="NADP-dependent oxidoreductase" evidence="3">
    <location>
        <begin position="27"/>
        <end position="334"/>
    </location>
</feature>
<dbReference type="AlphaFoldDB" id="A0A1B9GNC0"/>
<dbReference type="InterPro" id="IPR036812">
    <property type="entry name" value="NAD(P)_OxRdtase_dom_sf"/>
</dbReference>
<dbReference type="EMBL" id="KI669507">
    <property type="protein sequence ID" value="OCF32614.1"/>
    <property type="molecule type" value="Genomic_DNA"/>
</dbReference>
<evidence type="ECO:0000256" key="1">
    <source>
        <dbReference type="ARBA" id="ARBA00023002"/>
    </source>
</evidence>
<reference evidence="5" key="2">
    <citation type="submission" date="2013-12" db="EMBL/GenBank/DDBJ databases">
        <title>Evolution of pathogenesis and genome organization in the Tremellales.</title>
        <authorList>
            <person name="Cuomo C."/>
            <person name="Litvintseva A."/>
            <person name="Heitman J."/>
            <person name="Chen Y."/>
            <person name="Sun S."/>
            <person name="Springer D."/>
            <person name="Dromer F."/>
            <person name="Young S."/>
            <person name="Zeng Q."/>
            <person name="Chapman S."/>
            <person name="Gujja S."/>
            <person name="Saif S."/>
            <person name="Birren B."/>
        </authorList>
    </citation>
    <scope>NUCLEOTIDE SEQUENCE [LARGE SCALE GENOMIC DNA]</scope>
    <source>
        <strain evidence="5">BCC8398</strain>
    </source>
</reference>
<accession>A0A1B9GNC0</accession>
<evidence type="ECO:0000259" key="3">
    <source>
        <dbReference type="Pfam" id="PF00248"/>
    </source>
</evidence>
<organism evidence="4 5">
    <name type="scientific">Kwoniella heveanensis BCC8398</name>
    <dbReference type="NCBI Taxonomy" id="1296120"/>
    <lineage>
        <taxon>Eukaryota</taxon>
        <taxon>Fungi</taxon>
        <taxon>Dikarya</taxon>
        <taxon>Basidiomycota</taxon>
        <taxon>Agaricomycotina</taxon>
        <taxon>Tremellomycetes</taxon>
        <taxon>Tremellales</taxon>
        <taxon>Cryptococcaceae</taxon>
        <taxon>Kwoniella</taxon>
    </lineage>
</organism>
<protein>
    <recommendedName>
        <fullName evidence="3">NADP-dependent oxidoreductase domain-containing protein</fullName>
    </recommendedName>
</protein>
<dbReference type="FunFam" id="3.20.20.100:FF:000004">
    <property type="entry name" value="Oxidoreductase, aldo/keto reductase"/>
    <property type="match status" value="1"/>
</dbReference>
<name>A0A1B9GNC0_9TREE</name>
<dbReference type="Proteomes" id="UP000092666">
    <property type="component" value="Unassembled WGS sequence"/>
</dbReference>
<dbReference type="PANTHER" id="PTHR43364:SF4">
    <property type="entry name" value="NAD(P)-LINKED OXIDOREDUCTASE SUPERFAMILY PROTEIN"/>
    <property type="match status" value="1"/>
</dbReference>
<dbReference type="GO" id="GO:0005829">
    <property type="term" value="C:cytosol"/>
    <property type="evidence" value="ECO:0007669"/>
    <property type="project" value="UniProtKB-ARBA"/>
</dbReference>
<sequence length="343" mass="38792">MSAENGANQQHKMQYVNLGKSGLKVSKLILGCMQYGSGQDWMIPDHDEGIKQLKYAYDHGINTFDTANVYSSGESEVILGKFLKQHNIPREGVVILTKTFGPDGKVEDKGPAGLVNNKGLSRKRIFASVQGSLERLGLDYIDLLQVHRWDPETPFEETMQALHDVVQKGWVRYIGMSSCWAWQFQLMQQYAIQNRLTPFISMQNQHSAMYREEEREMMPMLKYFGVGVIPWGPMAAGLLCRPFKDMNSTPRGANKQPDGRGQQPSDKLIIDKVEEIAQRRGVSMAEVAISWSCHCEWVTAPIVGIRSTERLDELIRGMQLELSDEESKEIEGLYQPVNVRGHA</sequence>
<proteinExistence type="predicted"/>
<keyword evidence="1" id="KW-0560">Oxidoreductase</keyword>
<dbReference type="PANTHER" id="PTHR43364">
    <property type="entry name" value="NADH-SPECIFIC METHYLGLYOXAL REDUCTASE-RELATED"/>
    <property type="match status" value="1"/>
</dbReference>
<evidence type="ECO:0000313" key="4">
    <source>
        <dbReference type="EMBL" id="OCF32614.1"/>
    </source>
</evidence>
<dbReference type="SUPFAM" id="SSF51430">
    <property type="entry name" value="NAD(P)-linked oxidoreductase"/>
    <property type="match status" value="1"/>
</dbReference>
<dbReference type="Gene3D" id="3.20.20.100">
    <property type="entry name" value="NADP-dependent oxidoreductase domain"/>
    <property type="match status" value="1"/>
</dbReference>
<evidence type="ECO:0000256" key="2">
    <source>
        <dbReference type="SAM" id="MobiDB-lite"/>
    </source>
</evidence>